<gene>
    <name evidence="3" type="ORF">I7I52_05590</name>
</gene>
<dbReference type="EMBL" id="JAEVHI010000004">
    <property type="protein sequence ID" value="KAG5294070.1"/>
    <property type="molecule type" value="Genomic_DNA"/>
</dbReference>
<protein>
    <recommendedName>
        <fullName evidence="5">MARVEL domain-containing protein</fullName>
    </recommendedName>
</protein>
<keyword evidence="2" id="KW-0812">Transmembrane</keyword>
<evidence type="ECO:0000313" key="3">
    <source>
        <dbReference type="EMBL" id="KAG5294070.1"/>
    </source>
</evidence>
<proteinExistence type="predicted"/>
<evidence type="ECO:0000256" key="2">
    <source>
        <dbReference type="SAM" id="Phobius"/>
    </source>
</evidence>
<sequence>MSTAGFLIRFTNFFFRLFQLAASAIILGIFSYFLAVLTDHNMPIARWVKAVTGISGAATLYTLTASILTLCIGGIAFFAALMLVLDICFVCGFVAIAIMTRHGANSCSGIVVTPLGTGAANQPAPGFGEGGFGTGGDRHFTYMPSLGYACRLQKGSLAVAIIGCILFALSLYPQILYARHHKRGKRFGPSPGNNYTEGPSRTGGRSFWAFGRRRSPETSIGPSTGAAANSYPPGADGVTGDDQDEKPYSRYANVFRRGKQSHGSTAGGSGTDAQPQAGGYGAPATGTQAYGETPAVGMPGAGVDTTPGVGGFGGGGGGGGSAGYANYGYGQSGAVEDGYSYGYGARPQYETAQFPVSSGQRDF</sequence>
<organism evidence="3 4">
    <name type="scientific">Ajellomyces capsulatus</name>
    <name type="common">Darling's disease fungus</name>
    <name type="synonym">Histoplasma capsulatum</name>
    <dbReference type="NCBI Taxonomy" id="5037"/>
    <lineage>
        <taxon>Eukaryota</taxon>
        <taxon>Fungi</taxon>
        <taxon>Dikarya</taxon>
        <taxon>Ascomycota</taxon>
        <taxon>Pezizomycotina</taxon>
        <taxon>Eurotiomycetes</taxon>
        <taxon>Eurotiomycetidae</taxon>
        <taxon>Onygenales</taxon>
        <taxon>Ajellomycetaceae</taxon>
        <taxon>Histoplasma</taxon>
    </lineage>
</organism>
<evidence type="ECO:0008006" key="5">
    <source>
        <dbReference type="Google" id="ProtNLM"/>
    </source>
</evidence>
<evidence type="ECO:0000256" key="1">
    <source>
        <dbReference type="SAM" id="MobiDB-lite"/>
    </source>
</evidence>
<dbReference type="Proteomes" id="UP000670092">
    <property type="component" value="Unassembled WGS sequence"/>
</dbReference>
<dbReference type="VEuPathDB" id="FungiDB:I7I52_05590"/>
<keyword evidence="2" id="KW-0472">Membrane</keyword>
<keyword evidence="2" id="KW-1133">Transmembrane helix</keyword>
<reference evidence="3 4" key="1">
    <citation type="submission" date="2021-01" db="EMBL/GenBank/DDBJ databases">
        <title>Chromosome-level genome assembly of a human fungal pathogen reveals clustering of transcriptionally co-regulated genes.</title>
        <authorList>
            <person name="Voorhies M."/>
            <person name="Cohen S."/>
            <person name="Shea T.P."/>
            <person name="Petrus S."/>
            <person name="Munoz J.F."/>
            <person name="Poplawski S."/>
            <person name="Goldman W.E."/>
            <person name="Michael T."/>
            <person name="Cuomo C.A."/>
            <person name="Sil A."/>
            <person name="Beyhan S."/>
        </authorList>
    </citation>
    <scope>NUCLEOTIDE SEQUENCE [LARGE SCALE GENOMIC DNA]</scope>
    <source>
        <strain evidence="3 4">G184AR</strain>
    </source>
</reference>
<dbReference type="AlphaFoldDB" id="A0A8H7YKI7"/>
<feature type="transmembrane region" description="Helical" evidence="2">
    <location>
        <begin position="13"/>
        <end position="35"/>
    </location>
</feature>
<feature type="compositionally biased region" description="Low complexity" evidence="1">
    <location>
        <begin position="273"/>
        <end position="291"/>
    </location>
</feature>
<comment type="caution">
    <text evidence="3">The sequence shown here is derived from an EMBL/GenBank/DDBJ whole genome shotgun (WGS) entry which is preliminary data.</text>
</comment>
<feature type="transmembrane region" description="Helical" evidence="2">
    <location>
        <begin position="47"/>
        <end position="69"/>
    </location>
</feature>
<accession>A0A8H7YKI7</accession>
<feature type="region of interest" description="Disordered" evidence="1">
    <location>
        <begin position="186"/>
        <end position="300"/>
    </location>
</feature>
<name>A0A8H7YKI7_AJECA</name>
<feature type="transmembrane region" description="Helical" evidence="2">
    <location>
        <begin position="157"/>
        <end position="177"/>
    </location>
</feature>
<feature type="transmembrane region" description="Helical" evidence="2">
    <location>
        <begin position="75"/>
        <end position="98"/>
    </location>
</feature>
<dbReference type="OrthoDB" id="5342507at2759"/>
<evidence type="ECO:0000313" key="4">
    <source>
        <dbReference type="Proteomes" id="UP000670092"/>
    </source>
</evidence>